<evidence type="ECO:0008006" key="4">
    <source>
        <dbReference type="Google" id="ProtNLM"/>
    </source>
</evidence>
<sequence>MRRSQFIVPAMVFVFTCWLIGCCAANADGTLAAPGEGSETVHDSTASPRPPFSWDRVPLYMHIRKATDFTPEELDYLGGFPLITLEKTTGSRTHGSTEAGSLAAAKAIKSVNEDACVLYYRNVMCNYSGYKTNDGLRDIPGAFLQGKDGNRKLHRGVREIYDLSNPDVRRWWVDHCVEMANHDEIDGIFLDGNIKAFEPAFLRAEIGAERKQEVADGYFLMMQDLKDRIPANKMLLANVIRARLTDSGLDTMRYFDGSYLEGIESQANGLTRVEYLAKGVDAVQKAARQGKIIAMSIGLGDAALTGLKIDDSRKKVVRGANIQPRLEYCLALFLICAEKYSYFLPHDGYSVNNKDSAVWLTKFPEYDKPLGPPKGPAVKDGTTYTREFESASVFLDIETQTAKITWKETR</sequence>
<keyword evidence="3" id="KW-1185">Reference proteome</keyword>
<dbReference type="SUPFAM" id="SSF51445">
    <property type="entry name" value="(Trans)glycosidases"/>
    <property type="match status" value="1"/>
</dbReference>
<evidence type="ECO:0000256" key="1">
    <source>
        <dbReference type="SAM" id="SignalP"/>
    </source>
</evidence>
<dbReference type="InterPro" id="IPR029455">
    <property type="entry name" value="GHL15"/>
</dbReference>
<protein>
    <recommendedName>
        <fullName evidence="4">Signal peptide and transmembrane protein</fullName>
    </recommendedName>
</protein>
<dbReference type="Pfam" id="PF14885">
    <property type="entry name" value="GHL15"/>
    <property type="match status" value="1"/>
</dbReference>
<dbReference type="InterPro" id="IPR017853">
    <property type="entry name" value="GH"/>
</dbReference>
<evidence type="ECO:0000313" key="2">
    <source>
        <dbReference type="EMBL" id="KLU06421.1"/>
    </source>
</evidence>
<name>A0A0J1BIQ6_RHOIS</name>
<dbReference type="RefSeq" id="WP_236696090.1">
    <property type="nucleotide sequence ID" value="NZ_LECT01000015.1"/>
</dbReference>
<dbReference type="EMBL" id="LECT01000015">
    <property type="protein sequence ID" value="KLU06421.1"/>
    <property type="molecule type" value="Genomic_DNA"/>
</dbReference>
<keyword evidence="1" id="KW-0732">Signal</keyword>
<accession>A0A0J1BIQ6</accession>
<organism evidence="2 3">
    <name type="scientific">Rhodopirellula islandica</name>
    <dbReference type="NCBI Taxonomy" id="595434"/>
    <lineage>
        <taxon>Bacteria</taxon>
        <taxon>Pseudomonadati</taxon>
        <taxon>Planctomycetota</taxon>
        <taxon>Planctomycetia</taxon>
        <taxon>Pirellulales</taxon>
        <taxon>Pirellulaceae</taxon>
        <taxon>Rhodopirellula</taxon>
    </lineage>
</organism>
<gene>
    <name evidence="2" type="ORF">RISK_001632</name>
</gene>
<dbReference type="AlphaFoldDB" id="A0A0J1BIQ6"/>
<dbReference type="Proteomes" id="UP000036367">
    <property type="component" value="Unassembled WGS sequence"/>
</dbReference>
<reference evidence="2" key="1">
    <citation type="submission" date="2015-05" db="EMBL/GenBank/DDBJ databases">
        <title>Permanent draft genome of Rhodopirellula islandicus K833.</title>
        <authorList>
            <person name="Kizina J."/>
            <person name="Richter M."/>
            <person name="Glockner F.O."/>
            <person name="Harder J."/>
        </authorList>
    </citation>
    <scope>NUCLEOTIDE SEQUENCE [LARGE SCALE GENOMIC DNA]</scope>
    <source>
        <strain evidence="2">K833</strain>
    </source>
</reference>
<evidence type="ECO:0000313" key="3">
    <source>
        <dbReference type="Proteomes" id="UP000036367"/>
    </source>
</evidence>
<proteinExistence type="predicted"/>
<feature type="chain" id="PRO_5005248081" description="Signal peptide and transmembrane protein" evidence="1">
    <location>
        <begin position="28"/>
        <end position="410"/>
    </location>
</feature>
<dbReference type="PATRIC" id="fig|595434.4.peg.1560"/>
<feature type="signal peptide" evidence="1">
    <location>
        <begin position="1"/>
        <end position="27"/>
    </location>
</feature>
<comment type="caution">
    <text evidence="2">The sequence shown here is derived from an EMBL/GenBank/DDBJ whole genome shotgun (WGS) entry which is preliminary data.</text>
</comment>